<dbReference type="InterPro" id="IPR016186">
    <property type="entry name" value="C-type_lectin-like/link_sf"/>
</dbReference>
<evidence type="ECO:0000313" key="5">
    <source>
        <dbReference type="Proteomes" id="UP000694381"/>
    </source>
</evidence>
<dbReference type="GO" id="GO:0009986">
    <property type="term" value="C:cell surface"/>
    <property type="evidence" value="ECO:0007669"/>
    <property type="project" value="TreeGrafter"/>
</dbReference>
<gene>
    <name evidence="4" type="primary">LOC103725623</name>
</gene>
<keyword evidence="1 3" id="KW-1133">Transmembrane helix</keyword>
<dbReference type="GeneTree" id="ENSGT00940000154685"/>
<dbReference type="GO" id="GO:0038023">
    <property type="term" value="F:signaling receptor activity"/>
    <property type="evidence" value="ECO:0007669"/>
    <property type="project" value="TreeGrafter"/>
</dbReference>
<keyword evidence="2" id="KW-1015">Disulfide bond</keyword>
<evidence type="ECO:0000256" key="1">
    <source>
        <dbReference type="ARBA" id="ARBA00022989"/>
    </source>
</evidence>
<accession>A0A8C6S222</accession>
<dbReference type="GO" id="GO:0005886">
    <property type="term" value="C:plasma membrane"/>
    <property type="evidence" value="ECO:0007669"/>
    <property type="project" value="TreeGrafter"/>
</dbReference>
<evidence type="ECO:0000256" key="2">
    <source>
        <dbReference type="ARBA" id="ARBA00023157"/>
    </source>
</evidence>
<dbReference type="Gene3D" id="3.10.100.10">
    <property type="entry name" value="Mannose-Binding Protein A, subunit A"/>
    <property type="match status" value="1"/>
</dbReference>
<keyword evidence="3" id="KW-0472">Membrane</keyword>
<dbReference type="PANTHER" id="PTHR46784:SF1">
    <property type="entry name" value="KILLER CELL LECTIN-LIKE RECEPTOR SUBFAMILY B MEMBER 1"/>
    <property type="match status" value="1"/>
</dbReference>
<evidence type="ECO:0000313" key="4">
    <source>
        <dbReference type="Ensembl" id="ENSNGAP00000024719.1"/>
    </source>
</evidence>
<dbReference type="PANTHER" id="PTHR46784">
    <property type="entry name" value="KILLER CELL LECTIN-LIKE RECEPTOR SUBFAMILY B MEMBER 1"/>
    <property type="match status" value="1"/>
</dbReference>
<keyword evidence="3" id="KW-0812">Transmembrane</keyword>
<name>A0A8C6S222_NANGA</name>
<dbReference type="Proteomes" id="UP000694381">
    <property type="component" value="Unassembled WGS sequence"/>
</dbReference>
<reference evidence="4" key="2">
    <citation type="submission" date="2025-09" db="UniProtKB">
        <authorList>
            <consortium name="Ensembl"/>
        </authorList>
    </citation>
    <scope>IDENTIFICATION</scope>
</reference>
<dbReference type="OMA" id="WHQWALR"/>
<dbReference type="Ensembl" id="ENSNGAT00000030431.1">
    <property type="protein sequence ID" value="ENSNGAP00000024719.1"/>
    <property type="gene ID" value="ENSNGAG00000022895.1"/>
</dbReference>
<dbReference type="InterPro" id="IPR016187">
    <property type="entry name" value="CTDL_fold"/>
</dbReference>
<proteinExistence type="predicted"/>
<protein>
    <submittedName>
        <fullName evidence="4">Uncharacterized protein</fullName>
    </submittedName>
</protein>
<reference evidence="4" key="1">
    <citation type="submission" date="2025-08" db="UniProtKB">
        <authorList>
            <consortium name="Ensembl"/>
        </authorList>
    </citation>
    <scope>IDENTIFICATION</scope>
</reference>
<feature type="transmembrane region" description="Helical" evidence="3">
    <location>
        <begin position="46"/>
        <end position="66"/>
    </location>
</feature>
<dbReference type="GO" id="GO:0042269">
    <property type="term" value="P:regulation of natural killer cell mediated cytotoxicity"/>
    <property type="evidence" value="ECO:0007669"/>
    <property type="project" value="TreeGrafter"/>
</dbReference>
<dbReference type="AlphaFoldDB" id="A0A8C6S222"/>
<dbReference type="InterPro" id="IPR051527">
    <property type="entry name" value="KLR_subfamily_B"/>
</dbReference>
<organism evidence="4 5">
    <name type="scientific">Nannospalax galili</name>
    <name type="common">Northern Israeli blind subterranean mole rat</name>
    <name type="synonym">Spalax galili</name>
    <dbReference type="NCBI Taxonomy" id="1026970"/>
    <lineage>
        <taxon>Eukaryota</taxon>
        <taxon>Metazoa</taxon>
        <taxon>Chordata</taxon>
        <taxon>Craniata</taxon>
        <taxon>Vertebrata</taxon>
        <taxon>Euteleostomi</taxon>
        <taxon>Mammalia</taxon>
        <taxon>Eutheria</taxon>
        <taxon>Euarchontoglires</taxon>
        <taxon>Glires</taxon>
        <taxon>Rodentia</taxon>
        <taxon>Myomorpha</taxon>
        <taxon>Muroidea</taxon>
        <taxon>Spalacidae</taxon>
        <taxon>Spalacinae</taxon>
        <taxon>Nannospalax</taxon>
    </lineage>
</organism>
<evidence type="ECO:0000256" key="3">
    <source>
        <dbReference type="SAM" id="Phobius"/>
    </source>
</evidence>
<sequence length="144" mass="16111">MATPVVYADLNLARTQGPKHASPLPRPPDACQCPRWHQWALRLGCAGLILLVLSVIGLSVSVQIFIQKTSVQKINKDIQENRTDTTERPTPFQCPRDWHSHQDKCLSFSQASGPWNEGLTDCSAKEATLLLVQDQEELITNHRS</sequence>
<keyword evidence="5" id="KW-1185">Reference proteome</keyword>
<dbReference type="SUPFAM" id="SSF56436">
    <property type="entry name" value="C-type lectin-like"/>
    <property type="match status" value="1"/>
</dbReference>